<dbReference type="Pfam" id="PF10442">
    <property type="entry name" value="FIST_C"/>
    <property type="match status" value="1"/>
</dbReference>
<gene>
    <name evidence="3" type="ordered locus">Mfer_1115</name>
</gene>
<dbReference type="InterPro" id="IPR013702">
    <property type="entry name" value="FIST_domain_N"/>
</dbReference>
<dbReference type="Pfam" id="PF08495">
    <property type="entry name" value="FIST"/>
    <property type="match status" value="1"/>
</dbReference>
<proteinExistence type="predicted"/>
<name>E3GWE3_METFV</name>
<dbReference type="InterPro" id="IPR019494">
    <property type="entry name" value="FIST_C"/>
</dbReference>
<feature type="domain" description="FIST C-domain" evidence="2">
    <location>
        <begin position="246"/>
        <end position="384"/>
    </location>
</feature>
<evidence type="ECO:0000259" key="2">
    <source>
        <dbReference type="SMART" id="SM01204"/>
    </source>
</evidence>
<dbReference type="EMBL" id="CP002278">
    <property type="protein sequence ID" value="ADP77908.1"/>
    <property type="molecule type" value="Genomic_DNA"/>
</dbReference>
<dbReference type="SMART" id="SM00897">
    <property type="entry name" value="FIST"/>
    <property type="match status" value="1"/>
</dbReference>
<evidence type="ECO:0000313" key="4">
    <source>
        <dbReference type="Proteomes" id="UP000002315"/>
    </source>
</evidence>
<dbReference type="PANTHER" id="PTHR40252">
    <property type="entry name" value="BLR0328 PROTEIN"/>
    <property type="match status" value="1"/>
</dbReference>
<feature type="domain" description="FIST" evidence="1">
    <location>
        <begin position="28"/>
        <end position="245"/>
    </location>
</feature>
<protein>
    <recommendedName>
        <fullName evidence="5">FIST C domain protein</fullName>
    </recommendedName>
</protein>
<dbReference type="SMART" id="SM01204">
    <property type="entry name" value="FIST_C"/>
    <property type="match status" value="1"/>
</dbReference>
<dbReference type="KEGG" id="mfv:Mfer_1115"/>
<organism evidence="3 4">
    <name type="scientific">Methanothermus fervidus (strain ATCC 43054 / DSM 2088 / JCM 10308 / V24 S)</name>
    <dbReference type="NCBI Taxonomy" id="523846"/>
    <lineage>
        <taxon>Archaea</taxon>
        <taxon>Methanobacteriati</taxon>
        <taxon>Methanobacteriota</taxon>
        <taxon>Methanomada group</taxon>
        <taxon>Methanobacteria</taxon>
        <taxon>Methanobacteriales</taxon>
        <taxon>Methanothermaceae</taxon>
        <taxon>Methanothermus</taxon>
    </lineage>
</organism>
<dbReference type="AlphaFoldDB" id="E3GWE3"/>
<evidence type="ECO:0000259" key="1">
    <source>
        <dbReference type="SMART" id="SM00897"/>
    </source>
</evidence>
<dbReference type="Proteomes" id="UP000002315">
    <property type="component" value="Chromosome"/>
</dbReference>
<sequence length="408" mass="44074">MGNVLKVGVGQDKNPKKAVDMALNNVENPDLTLVFASSNLNMEKIYETIKDEVGDSCVVGGSTAGEFSSVVKEPKENTVAVMTIESPYLGVGVGIGEKISEDPFKCGRTAVRDAYSSFKGKGTLSSLMSVAFMSKRASEISKLKPFVNIVIPDGLCGKEEEFLRGVVYESESTTPIIGGSTGDNLKFEKTFQICNGLYSNAGVVTVLGTVLKIGCGYGHPYTPTNKTAVVTKSEGRVLYELNHKPADEVIKEFLNVDELTYEMFSTKTFGVKSSDVFGEYTIKAPAKINDDGSIMFYSEVKEGSLLTLMETNKENAINSFKNTLKAAIHDAGNPENIGCIIIFNCVLKYLLNKKLGINDLEIIREMLGDVPVIGFNTYGEQGATLGGSIGHYNQTSTLMVIGDEVITQ</sequence>
<accession>E3GWE3</accession>
<evidence type="ECO:0008006" key="5">
    <source>
        <dbReference type="Google" id="ProtNLM"/>
    </source>
</evidence>
<reference evidence="3 4" key="1">
    <citation type="journal article" date="2010" name="Stand. Genomic Sci.">
        <title>Complete genome sequence of Methanothermus fervidus type strain (V24S).</title>
        <authorList>
            <person name="Anderson I."/>
            <person name="Djao O.D."/>
            <person name="Misra M."/>
            <person name="Chertkov O."/>
            <person name="Nolan M."/>
            <person name="Lucas S."/>
            <person name="Lapidus A."/>
            <person name="Del Rio T.G."/>
            <person name="Tice H."/>
            <person name="Cheng J.F."/>
            <person name="Tapia R."/>
            <person name="Han C."/>
            <person name="Goodwin L."/>
            <person name="Pitluck S."/>
            <person name="Liolios K."/>
            <person name="Ivanova N."/>
            <person name="Mavromatis K."/>
            <person name="Mikhailova N."/>
            <person name="Pati A."/>
            <person name="Brambilla E."/>
            <person name="Chen A."/>
            <person name="Palaniappan K."/>
            <person name="Land M."/>
            <person name="Hauser L."/>
            <person name="Chang Y.J."/>
            <person name="Jeffries C.D."/>
            <person name="Sikorski J."/>
            <person name="Spring S."/>
            <person name="Rohde M."/>
            <person name="Eichinger K."/>
            <person name="Huber H."/>
            <person name="Wirth R."/>
            <person name="Goker M."/>
            <person name="Detter J.C."/>
            <person name="Woyke T."/>
            <person name="Bristow J."/>
            <person name="Eisen J.A."/>
            <person name="Markowitz V."/>
            <person name="Hugenholtz P."/>
            <person name="Klenk H.P."/>
            <person name="Kyrpides N.C."/>
        </authorList>
    </citation>
    <scope>NUCLEOTIDE SEQUENCE [LARGE SCALE GENOMIC DNA]</scope>
    <source>
        <strain evidence="4">ATCC 43054 / DSM 2088 / JCM 10308 / V24 S</strain>
    </source>
</reference>
<dbReference type="HOGENOM" id="CLU_052774_3_0_2"/>
<keyword evidence="4" id="KW-1185">Reference proteome</keyword>
<dbReference type="STRING" id="523846.Mfer_1115"/>
<evidence type="ECO:0000313" key="3">
    <source>
        <dbReference type="EMBL" id="ADP77908.1"/>
    </source>
</evidence>
<dbReference type="PANTHER" id="PTHR40252:SF2">
    <property type="entry name" value="BLR0328 PROTEIN"/>
    <property type="match status" value="1"/>
</dbReference>